<dbReference type="AlphaFoldDB" id="A0A381P8J9"/>
<organism evidence="2">
    <name type="scientific">marine metagenome</name>
    <dbReference type="NCBI Taxonomy" id="408172"/>
    <lineage>
        <taxon>unclassified sequences</taxon>
        <taxon>metagenomes</taxon>
        <taxon>ecological metagenomes</taxon>
    </lineage>
</organism>
<dbReference type="Pfam" id="PF02464">
    <property type="entry name" value="CinA"/>
    <property type="match status" value="1"/>
</dbReference>
<accession>A0A381P8J9</accession>
<evidence type="ECO:0000313" key="2">
    <source>
        <dbReference type="EMBL" id="SUZ63272.1"/>
    </source>
</evidence>
<sequence length="155" mass="17109">MENKIVDFLRESNKTISFAESCTGGALSKRIVLIPGASEIFHGSIVSYSNYSKTNILNINIEDIQKYSAVSEKVAKEMAINAMKIFNSDYSISTTGNAGPSISDNLSDRGDCFISIASKEIVVCKKIKIDCDRETFISKITEESLNFFINTVIKN</sequence>
<dbReference type="SUPFAM" id="SSF142433">
    <property type="entry name" value="CinA-like"/>
    <property type="match status" value="1"/>
</dbReference>
<proteinExistence type="predicted"/>
<dbReference type="NCBIfam" id="TIGR00199">
    <property type="entry name" value="PncC_domain"/>
    <property type="match status" value="1"/>
</dbReference>
<dbReference type="InterPro" id="IPR008136">
    <property type="entry name" value="CinA_C"/>
</dbReference>
<dbReference type="Gene3D" id="3.90.950.20">
    <property type="entry name" value="CinA-like"/>
    <property type="match status" value="1"/>
</dbReference>
<evidence type="ECO:0000259" key="1">
    <source>
        <dbReference type="Pfam" id="PF02464"/>
    </source>
</evidence>
<dbReference type="EMBL" id="UINC01000913">
    <property type="protein sequence ID" value="SUZ63272.1"/>
    <property type="molecule type" value="Genomic_DNA"/>
</dbReference>
<protein>
    <recommendedName>
        <fullName evidence="1">CinA C-terminal domain-containing protein</fullName>
    </recommendedName>
</protein>
<gene>
    <name evidence="2" type="ORF">METZ01_LOCUS16126</name>
</gene>
<feature type="domain" description="CinA C-terminal" evidence="1">
    <location>
        <begin position="1"/>
        <end position="150"/>
    </location>
</feature>
<name>A0A381P8J9_9ZZZZ</name>
<reference evidence="2" key="1">
    <citation type="submission" date="2018-05" db="EMBL/GenBank/DDBJ databases">
        <authorList>
            <person name="Lanie J.A."/>
            <person name="Ng W.-L."/>
            <person name="Kazmierczak K.M."/>
            <person name="Andrzejewski T.M."/>
            <person name="Davidsen T.M."/>
            <person name="Wayne K.J."/>
            <person name="Tettelin H."/>
            <person name="Glass J.I."/>
            <person name="Rusch D."/>
            <person name="Podicherti R."/>
            <person name="Tsui H.-C.T."/>
            <person name="Winkler M.E."/>
        </authorList>
    </citation>
    <scope>NUCLEOTIDE SEQUENCE</scope>
</reference>
<dbReference type="InterPro" id="IPR036653">
    <property type="entry name" value="CinA-like_C"/>
</dbReference>